<evidence type="ECO:0000313" key="2">
    <source>
        <dbReference type="EMBL" id="EER14954.1"/>
    </source>
</evidence>
<feature type="region of interest" description="Disordered" evidence="1">
    <location>
        <begin position="1"/>
        <end position="55"/>
    </location>
</feature>
<keyword evidence="3" id="KW-1185">Reference proteome</keyword>
<proteinExistence type="predicted"/>
<dbReference type="InParanoid" id="C5KK42"/>
<dbReference type="OrthoDB" id="10582660at2759"/>
<reference evidence="2 3" key="1">
    <citation type="submission" date="2008-07" db="EMBL/GenBank/DDBJ databases">
        <authorList>
            <person name="El-Sayed N."/>
            <person name="Caler E."/>
            <person name="Inman J."/>
            <person name="Amedeo P."/>
            <person name="Hass B."/>
            <person name="Wortman J."/>
        </authorList>
    </citation>
    <scope>NUCLEOTIDE SEQUENCE [LARGE SCALE GENOMIC DNA]</scope>
    <source>
        <strain evidence="3">ATCC 50983 / TXsc</strain>
    </source>
</reference>
<dbReference type="GeneID" id="9061839"/>
<sequence>MAERGAEEAAEAGRTDRPKSPLHKRVHHAVGPQGQPVGSEELNRRKREQARAAKEWREEVKRMLERVSRQPLLMERVTLDASKERARQKALVKIKKELIAKKVSNWQSYFQNEELNILEMAELQEILGRGKEEEEEEDDYVSDDIEIMEEGSPERPLVQEVPVEEAREIQREDPSSVEKEVEAPGAVSDGGARAAQEGDAPQGSDSCLF</sequence>
<dbReference type="Proteomes" id="UP000007800">
    <property type="component" value="Unassembled WGS sequence"/>
</dbReference>
<evidence type="ECO:0000256" key="1">
    <source>
        <dbReference type="SAM" id="MobiDB-lite"/>
    </source>
</evidence>
<protein>
    <recommendedName>
        <fullName evidence="4">Pinin/SDK/MemA protein domain-containing protein</fullName>
    </recommendedName>
</protein>
<feature type="compositionally biased region" description="Basic and acidic residues" evidence="1">
    <location>
        <begin position="164"/>
        <end position="182"/>
    </location>
</feature>
<dbReference type="RefSeq" id="XP_002783158.1">
    <property type="nucleotide sequence ID" value="XM_002783112.1"/>
</dbReference>
<organism evidence="3">
    <name type="scientific">Perkinsus marinus (strain ATCC 50983 / TXsc)</name>
    <dbReference type="NCBI Taxonomy" id="423536"/>
    <lineage>
        <taxon>Eukaryota</taxon>
        <taxon>Sar</taxon>
        <taxon>Alveolata</taxon>
        <taxon>Perkinsozoa</taxon>
        <taxon>Perkinsea</taxon>
        <taxon>Perkinsida</taxon>
        <taxon>Perkinsidae</taxon>
        <taxon>Perkinsus</taxon>
    </lineage>
</organism>
<name>C5KK42_PERM5</name>
<evidence type="ECO:0000313" key="3">
    <source>
        <dbReference type="Proteomes" id="UP000007800"/>
    </source>
</evidence>
<dbReference type="AlphaFoldDB" id="C5KK42"/>
<gene>
    <name evidence="2" type="ORF">Pmar_PMAR023278</name>
</gene>
<accession>C5KK42</accession>
<dbReference type="EMBL" id="GG673688">
    <property type="protein sequence ID" value="EER14954.1"/>
    <property type="molecule type" value="Genomic_DNA"/>
</dbReference>
<feature type="compositionally biased region" description="Basic and acidic residues" evidence="1">
    <location>
        <begin position="1"/>
        <end position="19"/>
    </location>
</feature>
<feature type="region of interest" description="Disordered" evidence="1">
    <location>
        <begin position="148"/>
        <end position="209"/>
    </location>
</feature>
<evidence type="ECO:0008006" key="4">
    <source>
        <dbReference type="Google" id="ProtNLM"/>
    </source>
</evidence>